<dbReference type="EMBL" id="AM849034">
    <property type="protein sequence ID" value="CAQ01222.1"/>
    <property type="molecule type" value="Genomic_DNA"/>
</dbReference>
<accession>B0RGG5</accession>
<name>B0RGG5_CLASE</name>
<gene>
    <name evidence="1" type="ordered locus">CMS1104</name>
</gene>
<protein>
    <submittedName>
        <fullName evidence="1">Uncharacterized protein</fullName>
    </submittedName>
</protein>
<dbReference type="AlphaFoldDB" id="B0RGG5"/>
<dbReference type="KEGG" id="cms:CMS1104"/>
<keyword evidence="2" id="KW-1185">Reference proteome</keyword>
<evidence type="ECO:0000313" key="1">
    <source>
        <dbReference type="EMBL" id="CAQ01222.1"/>
    </source>
</evidence>
<organism evidence="1 2">
    <name type="scientific">Clavibacter sepedonicus</name>
    <name type="common">Clavibacter michiganensis subsp. sepedonicus</name>
    <dbReference type="NCBI Taxonomy" id="31964"/>
    <lineage>
        <taxon>Bacteria</taxon>
        <taxon>Bacillati</taxon>
        <taxon>Actinomycetota</taxon>
        <taxon>Actinomycetes</taxon>
        <taxon>Micrococcales</taxon>
        <taxon>Microbacteriaceae</taxon>
        <taxon>Clavibacter</taxon>
    </lineage>
</organism>
<sequence>MQYSDAILEIIKQVWQANVVEQFRQRRIDEFSGKMALRVKPVPSATVIPSW</sequence>
<proteinExistence type="predicted"/>
<dbReference type="Proteomes" id="UP000001318">
    <property type="component" value="Chromosome"/>
</dbReference>
<evidence type="ECO:0000313" key="2">
    <source>
        <dbReference type="Proteomes" id="UP000001318"/>
    </source>
</evidence>
<reference evidence="1 2" key="1">
    <citation type="journal article" date="2008" name="J. Bacteriol.">
        <title>Genome of the actinomycete plant pathogen Clavibacter michiganensis subsp. sepedonicus suggests recent niche adaptation.</title>
        <authorList>
            <person name="Bentley S.D."/>
            <person name="Corton C."/>
            <person name="Brown S.E."/>
            <person name="Barron A."/>
            <person name="Clark L."/>
            <person name="Doggett J."/>
            <person name="Harris B."/>
            <person name="Ormond D."/>
            <person name="Quail M.A."/>
            <person name="May G."/>
            <person name="Francis D."/>
            <person name="Knudson D."/>
            <person name="Parkhill J."/>
            <person name="Ishimaru C.A."/>
        </authorList>
    </citation>
    <scope>NUCLEOTIDE SEQUENCE [LARGE SCALE GENOMIC DNA]</scope>
    <source>
        <strain evidence="2">ATCC 33113 / DSM 20744 / JCM 9667 / LMG 2889 / ICMP 2535 / C-1</strain>
    </source>
</reference>
<dbReference type="HOGENOM" id="CLU_3097151_0_0_11"/>